<accession>T0YPD9</accession>
<comment type="caution">
    <text evidence="1">The sequence shown here is derived from an EMBL/GenBank/DDBJ whole genome shotgun (WGS) entry which is preliminary data.</text>
</comment>
<dbReference type="AlphaFoldDB" id="T0YPD9"/>
<sequence>MVFGRDGLWTSFAAYLIGLHEEADSHIAMLWDNSLEGRIPHEVSIITGHGEEQNYEVSGISGIRTRYMSIDSTPLWVVAQGYKQVWSGHPADRPAVVKALSFLRSLDKDGDGLIENTFSDGLIGWPEKWASSRDGACIEINAWYIEALKASGFLLNMHPQGIKRIQESFDENFLSNDDPYFFDSLCSGKRRKIISPMGSVP</sequence>
<reference evidence="1" key="1">
    <citation type="submission" date="2013-08" db="EMBL/GenBank/DDBJ databases">
        <authorList>
            <person name="Mendez C."/>
            <person name="Richter M."/>
            <person name="Ferrer M."/>
            <person name="Sanchez J."/>
        </authorList>
    </citation>
    <scope>NUCLEOTIDE SEQUENCE</scope>
</reference>
<evidence type="ECO:0000313" key="1">
    <source>
        <dbReference type="EMBL" id="EQD33607.1"/>
    </source>
</evidence>
<dbReference type="SUPFAM" id="SSF48208">
    <property type="entry name" value="Six-hairpin glycosidases"/>
    <property type="match status" value="1"/>
</dbReference>
<dbReference type="InterPro" id="IPR012341">
    <property type="entry name" value="6hp_glycosidase-like_sf"/>
</dbReference>
<protein>
    <submittedName>
        <fullName evidence="1">Maltose phosphorylase</fullName>
    </submittedName>
</protein>
<dbReference type="Gene3D" id="1.50.10.10">
    <property type="match status" value="1"/>
</dbReference>
<name>T0YPD9_9ZZZZ</name>
<reference evidence="1" key="2">
    <citation type="journal article" date="2014" name="ISME J.">
        <title>Microbial stratification in low pH oxic and suboxic macroscopic growths along an acid mine drainage.</title>
        <authorList>
            <person name="Mendez-Garcia C."/>
            <person name="Mesa V."/>
            <person name="Sprenger R.R."/>
            <person name="Richter M."/>
            <person name="Diez M.S."/>
            <person name="Solano J."/>
            <person name="Bargiela R."/>
            <person name="Golyshina O.V."/>
            <person name="Manteca A."/>
            <person name="Ramos J.L."/>
            <person name="Gallego J.R."/>
            <person name="Llorente I."/>
            <person name="Martins Dos Santos V.A."/>
            <person name="Jensen O.N."/>
            <person name="Pelaez A.I."/>
            <person name="Sanchez J."/>
            <person name="Ferrer M."/>
        </authorList>
    </citation>
    <scope>NUCLEOTIDE SEQUENCE</scope>
</reference>
<dbReference type="GO" id="GO:0005975">
    <property type="term" value="P:carbohydrate metabolic process"/>
    <property type="evidence" value="ECO:0007669"/>
    <property type="project" value="InterPro"/>
</dbReference>
<proteinExistence type="predicted"/>
<dbReference type="InterPro" id="IPR008928">
    <property type="entry name" value="6-hairpin_glycosidase_sf"/>
</dbReference>
<dbReference type="EMBL" id="AUZY01011705">
    <property type="protein sequence ID" value="EQD33607.1"/>
    <property type="molecule type" value="Genomic_DNA"/>
</dbReference>
<gene>
    <name evidence="1" type="ORF">B1B_17523</name>
</gene>
<feature type="non-terminal residue" evidence="1">
    <location>
        <position position="201"/>
    </location>
</feature>
<organism evidence="1">
    <name type="scientific">mine drainage metagenome</name>
    <dbReference type="NCBI Taxonomy" id="410659"/>
    <lineage>
        <taxon>unclassified sequences</taxon>
        <taxon>metagenomes</taxon>
        <taxon>ecological metagenomes</taxon>
    </lineage>
</organism>